<dbReference type="AlphaFoldDB" id="X0V5Y7"/>
<reference evidence="2" key="1">
    <citation type="journal article" date="2014" name="Front. Microbiol.">
        <title>High frequency of phylogenetically diverse reductive dehalogenase-homologous genes in deep subseafloor sedimentary metagenomes.</title>
        <authorList>
            <person name="Kawai M."/>
            <person name="Futagami T."/>
            <person name="Toyoda A."/>
            <person name="Takaki Y."/>
            <person name="Nishi S."/>
            <person name="Hori S."/>
            <person name="Arai W."/>
            <person name="Tsubouchi T."/>
            <person name="Morono Y."/>
            <person name="Uchiyama I."/>
            <person name="Ito T."/>
            <person name="Fujiyama A."/>
            <person name="Inagaki F."/>
            <person name="Takami H."/>
        </authorList>
    </citation>
    <scope>NUCLEOTIDE SEQUENCE</scope>
    <source>
        <strain evidence="2">Expedition CK06-06</strain>
    </source>
</reference>
<accession>X0V5Y7</accession>
<proteinExistence type="predicted"/>
<dbReference type="PANTHER" id="PTHR48475">
    <property type="entry name" value="RIBONUCLEASE H"/>
    <property type="match status" value="1"/>
</dbReference>
<evidence type="ECO:0000259" key="1">
    <source>
        <dbReference type="PROSITE" id="PS50879"/>
    </source>
</evidence>
<dbReference type="GO" id="GO:0004523">
    <property type="term" value="F:RNA-DNA hybrid ribonuclease activity"/>
    <property type="evidence" value="ECO:0007669"/>
    <property type="project" value="InterPro"/>
</dbReference>
<feature type="non-terminal residue" evidence="2">
    <location>
        <position position="89"/>
    </location>
</feature>
<dbReference type="Gene3D" id="3.30.420.10">
    <property type="entry name" value="Ribonuclease H-like superfamily/Ribonuclease H"/>
    <property type="match status" value="1"/>
</dbReference>
<dbReference type="CDD" id="cd09279">
    <property type="entry name" value="RNase_HI_like"/>
    <property type="match status" value="1"/>
</dbReference>
<feature type="domain" description="RNase H type-1" evidence="1">
    <location>
        <begin position="4"/>
        <end position="89"/>
    </location>
</feature>
<dbReference type="EMBL" id="BARS01021087">
    <property type="protein sequence ID" value="GAG13609.1"/>
    <property type="molecule type" value="Genomic_DNA"/>
</dbReference>
<dbReference type="Pfam" id="PF13456">
    <property type="entry name" value="RVT_3"/>
    <property type="match status" value="1"/>
</dbReference>
<protein>
    <recommendedName>
        <fullName evidence="1">RNase H type-1 domain-containing protein</fullName>
    </recommendedName>
</protein>
<dbReference type="InterPro" id="IPR012337">
    <property type="entry name" value="RNaseH-like_sf"/>
</dbReference>
<dbReference type="PROSITE" id="PS50879">
    <property type="entry name" value="RNASE_H_1"/>
    <property type="match status" value="1"/>
</dbReference>
<dbReference type="GO" id="GO:0003676">
    <property type="term" value="F:nucleic acid binding"/>
    <property type="evidence" value="ECO:0007669"/>
    <property type="project" value="InterPro"/>
</dbReference>
<dbReference type="SUPFAM" id="SSF53098">
    <property type="entry name" value="Ribonuclease H-like"/>
    <property type="match status" value="1"/>
</dbReference>
<name>X0V5Y7_9ZZZZ</name>
<dbReference type="InterPro" id="IPR002156">
    <property type="entry name" value="RNaseH_domain"/>
</dbReference>
<dbReference type="PANTHER" id="PTHR48475:SF1">
    <property type="entry name" value="RNASE H TYPE-1 DOMAIN-CONTAINING PROTEIN"/>
    <property type="match status" value="1"/>
</dbReference>
<gene>
    <name evidence="2" type="ORF">S01H1_33919</name>
</gene>
<organism evidence="2">
    <name type="scientific">marine sediment metagenome</name>
    <dbReference type="NCBI Taxonomy" id="412755"/>
    <lineage>
        <taxon>unclassified sequences</taxon>
        <taxon>metagenomes</taxon>
        <taxon>ecological metagenomes</taxon>
    </lineage>
</organism>
<comment type="caution">
    <text evidence="2">The sequence shown here is derived from an EMBL/GenBank/DDBJ whole genome shotgun (WGS) entry which is preliminary data.</text>
</comment>
<evidence type="ECO:0000313" key="2">
    <source>
        <dbReference type="EMBL" id="GAG13609.1"/>
    </source>
</evidence>
<sequence>MRDTRYEVIVYIDGASRGNPGPAAAAFILTDPAGIKLHAKAFFIGQATNNVAEYTAICKALEAAKQIGAKQLMVFSDSELLVKQVNGEY</sequence>
<dbReference type="InterPro" id="IPR036397">
    <property type="entry name" value="RNaseH_sf"/>
</dbReference>